<dbReference type="Proteomes" id="UP001265550">
    <property type="component" value="Unassembled WGS sequence"/>
</dbReference>
<dbReference type="SUPFAM" id="SSF53850">
    <property type="entry name" value="Periplasmic binding protein-like II"/>
    <property type="match status" value="1"/>
</dbReference>
<keyword evidence="3" id="KW-0813">Transport</keyword>
<evidence type="ECO:0000256" key="2">
    <source>
        <dbReference type="ARBA" id="ARBA00010742"/>
    </source>
</evidence>
<name>A0ABU1V5D9_9BURK</name>
<protein>
    <submittedName>
        <fullName evidence="6">Sulfonate transport system substrate-binding protein</fullName>
    </submittedName>
</protein>
<dbReference type="InterPro" id="IPR001638">
    <property type="entry name" value="Solute-binding_3/MltF_N"/>
</dbReference>
<accession>A0ABU1V5D9</accession>
<comment type="similarity">
    <text evidence="2">Belongs to the bacterial solute-binding protein SsuA/TauA family.</text>
</comment>
<proteinExistence type="inferred from homology"/>
<dbReference type="InterPro" id="IPR010067">
    <property type="entry name" value="ABC_SsuA_sub-bd"/>
</dbReference>
<dbReference type="PANTHER" id="PTHR30024:SF42">
    <property type="entry name" value="ALIPHATIC SULFONATES-BINDING PROTEIN-RELATED"/>
    <property type="match status" value="1"/>
</dbReference>
<feature type="domain" description="Solute-binding protein family 3/N-terminal" evidence="5">
    <location>
        <begin position="84"/>
        <end position="299"/>
    </location>
</feature>
<evidence type="ECO:0000256" key="1">
    <source>
        <dbReference type="ARBA" id="ARBA00004418"/>
    </source>
</evidence>
<evidence type="ECO:0000256" key="3">
    <source>
        <dbReference type="ARBA" id="ARBA00022448"/>
    </source>
</evidence>
<keyword evidence="4" id="KW-0732">Signal</keyword>
<dbReference type="SMART" id="SM00062">
    <property type="entry name" value="PBPb"/>
    <property type="match status" value="1"/>
</dbReference>
<evidence type="ECO:0000313" key="6">
    <source>
        <dbReference type="EMBL" id="MDR7092602.1"/>
    </source>
</evidence>
<organism evidence="6 7">
    <name type="scientific">Hydrogenophaga laconesensis</name>
    <dbReference type="NCBI Taxonomy" id="1805971"/>
    <lineage>
        <taxon>Bacteria</taxon>
        <taxon>Pseudomonadati</taxon>
        <taxon>Pseudomonadota</taxon>
        <taxon>Betaproteobacteria</taxon>
        <taxon>Burkholderiales</taxon>
        <taxon>Comamonadaceae</taxon>
        <taxon>Hydrogenophaga</taxon>
    </lineage>
</organism>
<dbReference type="NCBIfam" id="TIGR01728">
    <property type="entry name" value="SsuA_fam"/>
    <property type="match status" value="1"/>
</dbReference>
<evidence type="ECO:0000313" key="7">
    <source>
        <dbReference type="Proteomes" id="UP001265550"/>
    </source>
</evidence>
<reference evidence="6 7" key="1">
    <citation type="submission" date="2023-07" db="EMBL/GenBank/DDBJ databases">
        <title>Sorghum-associated microbial communities from plants grown in Nebraska, USA.</title>
        <authorList>
            <person name="Schachtman D."/>
        </authorList>
    </citation>
    <scope>NUCLEOTIDE SEQUENCE [LARGE SCALE GENOMIC DNA]</scope>
    <source>
        <strain evidence="6 7">BE240</strain>
    </source>
</reference>
<comment type="subcellular location">
    <subcellularLocation>
        <location evidence="1">Periplasm</location>
    </subcellularLocation>
</comment>
<dbReference type="Pfam" id="PF09084">
    <property type="entry name" value="NMT1"/>
    <property type="match status" value="1"/>
</dbReference>
<evidence type="ECO:0000259" key="5">
    <source>
        <dbReference type="SMART" id="SM00062"/>
    </source>
</evidence>
<dbReference type="PANTHER" id="PTHR30024">
    <property type="entry name" value="ALIPHATIC SULFONATES-BINDING PROTEIN-RELATED"/>
    <property type="match status" value="1"/>
</dbReference>
<gene>
    <name evidence="6" type="ORF">J2X09_000325</name>
</gene>
<evidence type="ECO:0000256" key="4">
    <source>
        <dbReference type="ARBA" id="ARBA00022729"/>
    </source>
</evidence>
<dbReference type="EMBL" id="JAVDWE010000001">
    <property type="protein sequence ID" value="MDR7092602.1"/>
    <property type="molecule type" value="Genomic_DNA"/>
</dbReference>
<dbReference type="CDD" id="cd13557">
    <property type="entry name" value="PBP2_SsuA"/>
    <property type="match status" value="1"/>
</dbReference>
<dbReference type="Gene3D" id="3.40.190.10">
    <property type="entry name" value="Periplasmic binding protein-like II"/>
    <property type="match status" value="2"/>
</dbReference>
<keyword evidence="7" id="KW-1185">Reference proteome</keyword>
<sequence length="367" mass="39287">MSKPFDAADLRRQIARLLATTAAAWSIAAAKARSALSTPTRTPMTFDFSDRRRFVLSGVGAAALATLPQFPAQAQVQATAGNRVLRIGHQKGFLSLLKGRGTLEQRLAPLGVKLSWTEFTAGPVQLEALNVGSIDFGDVGEAPPIFAQAAGAPLAYVAATVPRPATEAVLVQKDSAIKTVADLKGRKVAYNKGSNVHYFLVKLLEKNGLKYDDVQSVFLPPSDARAAFEKGAVDAWVIWDPFLAAAEVGLGGRILADANGVVNNRAYYFSTLDYAAKNADVVKIVIEEINKLDQWGSTNRDALAAEFAPLWGIPKPVVDRAVTRSAYGTGSITKAILQEQQVIADTFFNLKLIPKRINVLEAAVNAG</sequence>
<dbReference type="InterPro" id="IPR015168">
    <property type="entry name" value="SsuA/THI5"/>
</dbReference>
<comment type="caution">
    <text evidence="6">The sequence shown here is derived from an EMBL/GenBank/DDBJ whole genome shotgun (WGS) entry which is preliminary data.</text>
</comment>